<name>A0A1F5GD16_9BACT</name>
<gene>
    <name evidence="1" type="ORF">A3D07_03230</name>
</gene>
<dbReference type="AlphaFoldDB" id="A0A1F5GD16"/>
<organism evidence="1 2">
    <name type="scientific">Candidatus Curtissbacteria bacterium RIFCSPHIGHO2_02_FULL_42_15</name>
    <dbReference type="NCBI Taxonomy" id="1797716"/>
    <lineage>
        <taxon>Bacteria</taxon>
        <taxon>Candidatus Curtissiibacteriota</taxon>
    </lineage>
</organism>
<evidence type="ECO:0008006" key="3">
    <source>
        <dbReference type="Google" id="ProtNLM"/>
    </source>
</evidence>
<proteinExistence type="predicted"/>
<protein>
    <recommendedName>
        <fullName evidence="3">Nucleotidyl transferase AbiEii/AbiGii toxin family protein</fullName>
    </recommendedName>
</protein>
<accession>A0A1F5GD16</accession>
<dbReference type="Proteomes" id="UP000177124">
    <property type="component" value="Unassembled WGS sequence"/>
</dbReference>
<reference evidence="1 2" key="1">
    <citation type="journal article" date="2016" name="Nat. Commun.">
        <title>Thousands of microbial genomes shed light on interconnected biogeochemical processes in an aquifer system.</title>
        <authorList>
            <person name="Anantharaman K."/>
            <person name="Brown C.T."/>
            <person name="Hug L.A."/>
            <person name="Sharon I."/>
            <person name="Castelle C.J."/>
            <person name="Probst A.J."/>
            <person name="Thomas B.C."/>
            <person name="Singh A."/>
            <person name="Wilkins M.J."/>
            <person name="Karaoz U."/>
            <person name="Brodie E.L."/>
            <person name="Williams K.H."/>
            <person name="Hubbard S.S."/>
            <person name="Banfield J.F."/>
        </authorList>
    </citation>
    <scope>NUCLEOTIDE SEQUENCE [LARGE SCALE GENOMIC DNA]</scope>
</reference>
<dbReference type="EMBL" id="MFBF01000065">
    <property type="protein sequence ID" value="OGD89773.1"/>
    <property type="molecule type" value="Genomic_DNA"/>
</dbReference>
<dbReference type="STRING" id="1797716.A3D07_03230"/>
<evidence type="ECO:0000313" key="2">
    <source>
        <dbReference type="Proteomes" id="UP000177124"/>
    </source>
</evidence>
<comment type="caution">
    <text evidence="1">The sequence shown here is derived from an EMBL/GenBank/DDBJ whole genome shotgun (WGS) entry which is preliminary data.</text>
</comment>
<sequence>MTEFTEITTHSYKQQERHAWYRVNAFLSELGGVESELQMQPNDLVHIGGAAIFYHSYKALGPLAVPNFRGTHDLDIISFRRGSLQRALEQLAGDPRSMLRDFEISSSHIPDKRTVHLRFKKNRGSNSLSALDIDFFESHRDQVNLNDRRVSKNRIVLDPPEQLELPTFNPQRDRGLVGVPSLRDTFIIKMDIVDFSKLGLRSKDRIDVLTIFALCKALGHDYDYLLNAMSQVSSFRSTMAKLKELERLFSDNREETEIMGKTNPLLPSKEQIGEALRVTRDEIEIMRGDKPSSSSYQI</sequence>
<evidence type="ECO:0000313" key="1">
    <source>
        <dbReference type="EMBL" id="OGD89773.1"/>
    </source>
</evidence>